<sequence>MQFAFWAILLAAAMPLLWAVLAKSGPGFDNHQPRRYLAGLQGWRQRAQWAQQNSWEAFAPFAAAVIVAYLMMVTPQQLDAAAAVFIVARLGYGVCYVADWATLRSLCWTVGFGVVVYLFLAAAHLL</sequence>
<evidence type="ECO:0000256" key="5">
    <source>
        <dbReference type="SAM" id="Phobius"/>
    </source>
</evidence>
<dbReference type="GO" id="GO:0016020">
    <property type="term" value="C:membrane"/>
    <property type="evidence" value="ECO:0007669"/>
    <property type="project" value="UniProtKB-SubCell"/>
</dbReference>
<evidence type="ECO:0000256" key="3">
    <source>
        <dbReference type="ARBA" id="ARBA00022989"/>
    </source>
</evidence>
<accession>A0A495B7W8</accession>
<dbReference type="SUPFAM" id="SSF161084">
    <property type="entry name" value="MAPEG domain-like"/>
    <property type="match status" value="1"/>
</dbReference>
<dbReference type="EMBL" id="RBID01000016">
    <property type="protein sequence ID" value="RKQ57078.1"/>
    <property type="molecule type" value="Genomic_DNA"/>
</dbReference>
<keyword evidence="3 5" id="KW-1133">Transmembrane helix</keyword>
<organism evidence="6 7">
    <name type="scientific">Vogesella indigofera</name>
    <name type="common">Pseudomonas indigofera</name>
    <dbReference type="NCBI Taxonomy" id="45465"/>
    <lineage>
        <taxon>Bacteria</taxon>
        <taxon>Pseudomonadati</taxon>
        <taxon>Pseudomonadota</taxon>
        <taxon>Betaproteobacteria</taxon>
        <taxon>Neisseriales</taxon>
        <taxon>Chromobacteriaceae</taxon>
        <taxon>Vogesella</taxon>
    </lineage>
</organism>
<dbReference type="Pfam" id="PF01124">
    <property type="entry name" value="MAPEG"/>
    <property type="match status" value="1"/>
</dbReference>
<dbReference type="RefSeq" id="WP_120811128.1">
    <property type="nucleotide sequence ID" value="NZ_RBID01000016.1"/>
</dbReference>
<name>A0A495B7W8_VOGIN</name>
<dbReference type="PANTHER" id="PTHR35371">
    <property type="entry name" value="INNER MEMBRANE PROTEIN"/>
    <property type="match status" value="1"/>
</dbReference>
<comment type="caution">
    <text evidence="6">The sequence shown here is derived from an EMBL/GenBank/DDBJ whole genome shotgun (WGS) entry which is preliminary data.</text>
</comment>
<dbReference type="InterPro" id="IPR001129">
    <property type="entry name" value="Membr-assoc_MAPEG"/>
</dbReference>
<keyword evidence="2 5" id="KW-0812">Transmembrane</keyword>
<dbReference type="Gene3D" id="1.20.120.550">
    <property type="entry name" value="Membrane associated eicosanoid/glutathione metabolism-like domain"/>
    <property type="match status" value="1"/>
</dbReference>
<evidence type="ECO:0000313" key="7">
    <source>
        <dbReference type="Proteomes" id="UP000279384"/>
    </source>
</evidence>
<evidence type="ECO:0000256" key="4">
    <source>
        <dbReference type="ARBA" id="ARBA00023136"/>
    </source>
</evidence>
<evidence type="ECO:0000313" key="6">
    <source>
        <dbReference type="EMBL" id="RKQ57078.1"/>
    </source>
</evidence>
<keyword evidence="4 5" id="KW-0472">Membrane</keyword>
<dbReference type="AlphaFoldDB" id="A0A495B7W8"/>
<dbReference type="PANTHER" id="PTHR35371:SF1">
    <property type="entry name" value="BLR7753 PROTEIN"/>
    <property type="match status" value="1"/>
</dbReference>
<gene>
    <name evidence="6" type="ORF">C8E02_2535</name>
</gene>
<feature type="transmembrane region" description="Helical" evidence="5">
    <location>
        <begin position="105"/>
        <end position="125"/>
    </location>
</feature>
<dbReference type="Proteomes" id="UP000279384">
    <property type="component" value="Unassembled WGS sequence"/>
</dbReference>
<dbReference type="InterPro" id="IPR023352">
    <property type="entry name" value="MAPEG-like_dom_sf"/>
</dbReference>
<evidence type="ECO:0000256" key="2">
    <source>
        <dbReference type="ARBA" id="ARBA00022692"/>
    </source>
</evidence>
<reference evidence="6 7" key="1">
    <citation type="submission" date="2018-10" db="EMBL/GenBank/DDBJ databases">
        <title>Genomic Encyclopedia of Type Strains, Phase IV (KMG-IV): sequencing the most valuable type-strain genomes for metagenomic binning, comparative biology and taxonomic classification.</title>
        <authorList>
            <person name="Goeker M."/>
        </authorList>
    </citation>
    <scope>NUCLEOTIDE SEQUENCE [LARGE SCALE GENOMIC DNA]</scope>
    <source>
        <strain evidence="6 7">DSM 3303</strain>
    </source>
</reference>
<protein>
    <submittedName>
        <fullName evidence="6">Putative MAPEG superfamily protein</fullName>
    </submittedName>
</protein>
<comment type="subcellular location">
    <subcellularLocation>
        <location evidence="1">Membrane</location>
    </subcellularLocation>
</comment>
<evidence type="ECO:0000256" key="1">
    <source>
        <dbReference type="ARBA" id="ARBA00004370"/>
    </source>
</evidence>
<proteinExistence type="predicted"/>